<evidence type="ECO:0000313" key="1">
    <source>
        <dbReference type="EMBL" id="KAF5769893.1"/>
    </source>
</evidence>
<reference evidence="1" key="2">
    <citation type="submission" date="2020-06" db="EMBL/GenBank/DDBJ databases">
        <title>Helianthus annuus Genome sequencing and assembly Release 2.</title>
        <authorList>
            <person name="Gouzy J."/>
            <person name="Langlade N."/>
            <person name="Munos S."/>
        </authorList>
    </citation>
    <scope>NUCLEOTIDE SEQUENCE</scope>
    <source>
        <tissue evidence="1">Leaves</tissue>
    </source>
</reference>
<name>A0A9K3EAC2_HELAN</name>
<dbReference type="AlphaFoldDB" id="A0A9K3EAC2"/>
<keyword evidence="2" id="KW-1185">Reference proteome</keyword>
<dbReference type="EMBL" id="MNCJ02000329">
    <property type="protein sequence ID" value="KAF5769893.1"/>
    <property type="molecule type" value="Genomic_DNA"/>
</dbReference>
<accession>A0A9K3EAC2</accession>
<comment type="caution">
    <text evidence="1">The sequence shown here is derived from an EMBL/GenBank/DDBJ whole genome shotgun (WGS) entry which is preliminary data.</text>
</comment>
<proteinExistence type="predicted"/>
<organism evidence="1 2">
    <name type="scientific">Helianthus annuus</name>
    <name type="common">Common sunflower</name>
    <dbReference type="NCBI Taxonomy" id="4232"/>
    <lineage>
        <taxon>Eukaryota</taxon>
        <taxon>Viridiplantae</taxon>
        <taxon>Streptophyta</taxon>
        <taxon>Embryophyta</taxon>
        <taxon>Tracheophyta</taxon>
        <taxon>Spermatophyta</taxon>
        <taxon>Magnoliopsida</taxon>
        <taxon>eudicotyledons</taxon>
        <taxon>Gunneridae</taxon>
        <taxon>Pentapetalae</taxon>
        <taxon>asterids</taxon>
        <taxon>campanulids</taxon>
        <taxon>Asterales</taxon>
        <taxon>Asteraceae</taxon>
        <taxon>Asteroideae</taxon>
        <taxon>Heliantheae alliance</taxon>
        <taxon>Heliantheae</taxon>
        <taxon>Helianthus</taxon>
    </lineage>
</organism>
<evidence type="ECO:0000313" key="2">
    <source>
        <dbReference type="Proteomes" id="UP000215914"/>
    </source>
</evidence>
<dbReference type="Proteomes" id="UP000215914">
    <property type="component" value="Unassembled WGS sequence"/>
</dbReference>
<gene>
    <name evidence="1" type="ORF">HanXRQr2_Chr14g0653421</name>
</gene>
<reference evidence="1" key="1">
    <citation type="journal article" date="2017" name="Nature">
        <title>The sunflower genome provides insights into oil metabolism, flowering and Asterid evolution.</title>
        <authorList>
            <person name="Badouin H."/>
            <person name="Gouzy J."/>
            <person name="Grassa C.J."/>
            <person name="Murat F."/>
            <person name="Staton S.E."/>
            <person name="Cottret L."/>
            <person name="Lelandais-Briere C."/>
            <person name="Owens G.L."/>
            <person name="Carrere S."/>
            <person name="Mayjonade B."/>
            <person name="Legrand L."/>
            <person name="Gill N."/>
            <person name="Kane N.C."/>
            <person name="Bowers J.E."/>
            <person name="Hubner S."/>
            <person name="Bellec A."/>
            <person name="Berard A."/>
            <person name="Berges H."/>
            <person name="Blanchet N."/>
            <person name="Boniface M.C."/>
            <person name="Brunel D."/>
            <person name="Catrice O."/>
            <person name="Chaidir N."/>
            <person name="Claudel C."/>
            <person name="Donnadieu C."/>
            <person name="Faraut T."/>
            <person name="Fievet G."/>
            <person name="Helmstetter N."/>
            <person name="King M."/>
            <person name="Knapp S.J."/>
            <person name="Lai Z."/>
            <person name="Le Paslier M.C."/>
            <person name="Lippi Y."/>
            <person name="Lorenzon L."/>
            <person name="Mandel J.R."/>
            <person name="Marage G."/>
            <person name="Marchand G."/>
            <person name="Marquand E."/>
            <person name="Bret-Mestries E."/>
            <person name="Morien E."/>
            <person name="Nambeesan S."/>
            <person name="Nguyen T."/>
            <person name="Pegot-Espagnet P."/>
            <person name="Pouilly N."/>
            <person name="Raftis F."/>
            <person name="Sallet E."/>
            <person name="Schiex T."/>
            <person name="Thomas J."/>
            <person name="Vandecasteele C."/>
            <person name="Vares D."/>
            <person name="Vear F."/>
            <person name="Vautrin S."/>
            <person name="Crespi M."/>
            <person name="Mangin B."/>
            <person name="Burke J.M."/>
            <person name="Salse J."/>
            <person name="Munos S."/>
            <person name="Vincourt P."/>
            <person name="Rieseberg L.H."/>
            <person name="Langlade N.B."/>
        </authorList>
    </citation>
    <scope>NUCLEOTIDE SEQUENCE</scope>
    <source>
        <tissue evidence="1">Leaves</tissue>
    </source>
</reference>
<dbReference type="Gramene" id="mRNA:HanXRQr2_Chr14g0653421">
    <property type="protein sequence ID" value="CDS:HanXRQr2_Chr14g0653421.1"/>
    <property type="gene ID" value="HanXRQr2_Chr14g0653421"/>
</dbReference>
<protein>
    <submittedName>
        <fullName evidence="1">Uncharacterized protein</fullName>
    </submittedName>
</protein>
<sequence>MTWPPWFVPKKWSRSQREDEEGFQQRVICKLVDLSLFCLLCSSSVHGKYLKY</sequence>